<dbReference type="GeneID" id="64672437"/>
<evidence type="ECO:0000313" key="1">
    <source>
        <dbReference type="EMBL" id="KAG1908130.1"/>
    </source>
</evidence>
<dbReference type="Proteomes" id="UP001195769">
    <property type="component" value="Unassembled WGS sequence"/>
</dbReference>
<accession>A0AAD4HS68</accession>
<protein>
    <submittedName>
        <fullName evidence="1">Uncharacterized protein</fullName>
    </submittedName>
</protein>
<reference evidence="1" key="1">
    <citation type="journal article" date="2020" name="New Phytol.">
        <title>Comparative genomics reveals dynamic genome evolution in host specialist ectomycorrhizal fungi.</title>
        <authorList>
            <person name="Lofgren L.A."/>
            <person name="Nguyen N.H."/>
            <person name="Vilgalys R."/>
            <person name="Ruytinx J."/>
            <person name="Liao H.L."/>
            <person name="Branco S."/>
            <person name="Kuo A."/>
            <person name="LaButti K."/>
            <person name="Lipzen A."/>
            <person name="Andreopoulos W."/>
            <person name="Pangilinan J."/>
            <person name="Riley R."/>
            <person name="Hundley H."/>
            <person name="Na H."/>
            <person name="Barry K."/>
            <person name="Grigoriev I.V."/>
            <person name="Stajich J.E."/>
            <person name="Kennedy P.G."/>
        </authorList>
    </citation>
    <scope>NUCLEOTIDE SEQUENCE</scope>
    <source>
        <strain evidence="1">FC203</strain>
    </source>
</reference>
<comment type="caution">
    <text evidence="1">The sequence shown here is derived from an EMBL/GenBank/DDBJ whole genome shotgun (WGS) entry which is preliminary data.</text>
</comment>
<dbReference type="EMBL" id="JABBWK010000001">
    <property type="protein sequence ID" value="KAG1908130.1"/>
    <property type="molecule type" value="Genomic_DNA"/>
</dbReference>
<keyword evidence="2" id="KW-1185">Reference proteome</keyword>
<sequence>MKKQKSDRLDNMAFRKIEEICAVETEKSEHMDLYVDPSRVRFNLPVIKSVSATFCNTRCLDI</sequence>
<dbReference type="AlphaFoldDB" id="A0AAD4HS68"/>
<dbReference type="RefSeq" id="XP_041233705.1">
    <property type="nucleotide sequence ID" value="XM_041378139.1"/>
</dbReference>
<evidence type="ECO:0000313" key="2">
    <source>
        <dbReference type="Proteomes" id="UP001195769"/>
    </source>
</evidence>
<proteinExistence type="predicted"/>
<name>A0AAD4HS68_9AGAM</name>
<organism evidence="1 2">
    <name type="scientific">Suillus fuscotomentosus</name>
    <dbReference type="NCBI Taxonomy" id="1912939"/>
    <lineage>
        <taxon>Eukaryota</taxon>
        <taxon>Fungi</taxon>
        <taxon>Dikarya</taxon>
        <taxon>Basidiomycota</taxon>
        <taxon>Agaricomycotina</taxon>
        <taxon>Agaricomycetes</taxon>
        <taxon>Agaricomycetidae</taxon>
        <taxon>Boletales</taxon>
        <taxon>Suillineae</taxon>
        <taxon>Suillaceae</taxon>
        <taxon>Suillus</taxon>
    </lineage>
</organism>
<gene>
    <name evidence="1" type="ORF">F5891DRAFT_991630</name>
</gene>